<feature type="domain" description="RNase H type-2" evidence="3">
    <location>
        <begin position="1"/>
        <end position="45"/>
    </location>
</feature>
<dbReference type="PROSITE" id="PS51975">
    <property type="entry name" value="RNASE_H_2"/>
    <property type="match status" value="1"/>
</dbReference>
<dbReference type="EMBL" id="JAAGNN010000016">
    <property type="protein sequence ID" value="KAF4078729.1"/>
    <property type="molecule type" value="Genomic_DNA"/>
</dbReference>
<protein>
    <recommendedName>
        <fullName evidence="3">RNase H type-2 domain-containing protein</fullName>
    </recommendedName>
</protein>
<accession>A0A7J6A9N9</accession>
<evidence type="ECO:0000256" key="1">
    <source>
        <dbReference type="PROSITE-ProRule" id="PRU01319"/>
    </source>
</evidence>
<feature type="compositionally biased region" description="Basic and acidic residues" evidence="2">
    <location>
        <begin position="78"/>
        <end position="103"/>
    </location>
</feature>
<dbReference type="Proteomes" id="UP000593565">
    <property type="component" value="Unassembled WGS sequence"/>
</dbReference>
<feature type="compositionally biased region" description="Polar residues" evidence="2">
    <location>
        <begin position="44"/>
        <end position="54"/>
    </location>
</feature>
<keyword evidence="5" id="KW-1185">Reference proteome</keyword>
<comment type="caution">
    <text evidence="1">Lacks conserved residue(s) required for the propagation of feature annotation.</text>
</comment>
<dbReference type="GO" id="GO:0003723">
    <property type="term" value="F:RNA binding"/>
    <property type="evidence" value="ECO:0007669"/>
    <property type="project" value="UniProtKB-UniRule"/>
</dbReference>
<feature type="region of interest" description="Disordered" evidence="2">
    <location>
        <begin position="1"/>
        <end position="62"/>
    </location>
</feature>
<gene>
    <name evidence="4" type="ORF">AMELA_G00184960</name>
</gene>
<evidence type="ECO:0000259" key="3">
    <source>
        <dbReference type="PROSITE" id="PS51975"/>
    </source>
</evidence>
<proteinExistence type="predicted"/>
<evidence type="ECO:0000313" key="4">
    <source>
        <dbReference type="EMBL" id="KAF4078729.1"/>
    </source>
</evidence>
<sequence>MESGFPRYVTEPSPKGATPGAPKPTRPPHRRPWAPGQKVLNKVSRPSGSHNGTGRQKDVLGGAWKRGELLPVAEEEREVSHEAHGGSELLRETRERSKVLREA</sequence>
<evidence type="ECO:0000313" key="5">
    <source>
        <dbReference type="Proteomes" id="UP000593565"/>
    </source>
</evidence>
<dbReference type="InterPro" id="IPR024567">
    <property type="entry name" value="RNase_HII/HIII_dom"/>
</dbReference>
<organism evidence="4 5">
    <name type="scientific">Ameiurus melas</name>
    <name type="common">Black bullhead</name>
    <name type="synonym">Silurus melas</name>
    <dbReference type="NCBI Taxonomy" id="219545"/>
    <lineage>
        <taxon>Eukaryota</taxon>
        <taxon>Metazoa</taxon>
        <taxon>Chordata</taxon>
        <taxon>Craniata</taxon>
        <taxon>Vertebrata</taxon>
        <taxon>Euteleostomi</taxon>
        <taxon>Actinopterygii</taxon>
        <taxon>Neopterygii</taxon>
        <taxon>Teleostei</taxon>
        <taxon>Ostariophysi</taxon>
        <taxon>Siluriformes</taxon>
        <taxon>Ictaluridae</taxon>
        <taxon>Ameiurus</taxon>
    </lineage>
</organism>
<evidence type="ECO:0000256" key="2">
    <source>
        <dbReference type="SAM" id="MobiDB-lite"/>
    </source>
</evidence>
<reference evidence="4 5" key="1">
    <citation type="submission" date="2020-02" db="EMBL/GenBank/DDBJ databases">
        <title>A chromosome-scale genome assembly of the black bullhead catfish (Ameiurus melas).</title>
        <authorList>
            <person name="Wen M."/>
            <person name="Zham M."/>
            <person name="Cabau C."/>
            <person name="Klopp C."/>
            <person name="Donnadieu C."/>
            <person name="Roques C."/>
            <person name="Bouchez O."/>
            <person name="Lampietro C."/>
            <person name="Jouanno E."/>
            <person name="Herpin A."/>
            <person name="Louis A."/>
            <person name="Berthelot C."/>
            <person name="Parey E."/>
            <person name="Roest-Crollius H."/>
            <person name="Braasch I."/>
            <person name="Postlethwait J."/>
            <person name="Robinson-Rechavi M."/>
            <person name="Echchiki A."/>
            <person name="Begum T."/>
            <person name="Montfort J."/>
            <person name="Schartl M."/>
            <person name="Bobe J."/>
            <person name="Guiguen Y."/>
        </authorList>
    </citation>
    <scope>NUCLEOTIDE SEQUENCE [LARGE SCALE GENOMIC DNA]</scope>
    <source>
        <strain evidence="4">M_S1</strain>
        <tissue evidence="4">Blood</tissue>
    </source>
</reference>
<comment type="caution">
    <text evidence="4">The sequence shown here is derived from an EMBL/GenBank/DDBJ whole genome shotgun (WGS) entry which is preliminary data.</text>
</comment>
<name>A0A7J6A9N9_AMEME</name>
<feature type="region of interest" description="Disordered" evidence="2">
    <location>
        <begin position="74"/>
        <end position="103"/>
    </location>
</feature>
<dbReference type="AlphaFoldDB" id="A0A7J6A9N9"/>
<dbReference type="GO" id="GO:0004523">
    <property type="term" value="F:RNA-DNA hybrid ribonuclease activity"/>
    <property type="evidence" value="ECO:0007669"/>
    <property type="project" value="InterPro"/>
</dbReference>